<evidence type="ECO:0000256" key="7">
    <source>
        <dbReference type="ARBA" id="ARBA00023242"/>
    </source>
</evidence>
<dbReference type="EMBL" id="BSYO01000007">
    <property type="protein sequence ID" value="GMH07916.1"/>
    <property type="molecule type" value="Genomic_DNA"/>
</dbReference>
<organism evidence="13 14">
    <name type="scientific">Nepenthes gracilis</name>
    <name type="common">Slender pitcher plant</name>
    <dbReference type="NCBI Taxonomy" id="150966"/>
    <lineage>
        <taxon>Eukaryota</taxon>
        <taxon>Viridiplantae</taxon>
        <taxon>Streptophyta</taxon>
        <taxon>Embryophyta</taxon>
        <taxon>Tracheophyta</taxon>
        <taxon>Spermatophyta</taxon>
        <taxon>Magnoliopsida</taxon>
        <taxon>eudicotyledons</taxon>
        <taxon>Gunneridae</taxon>
        <taxon>Pentapetalae</taxon>
        <taxon>Caryophyllales</taxon>
        <taxon>Nepenthaceae</taxon>
        <taxon>Nepenthes</taxon>
    </lineage>
</organism>
<dbReference type="AlphaFoldDB" id="A0AAD3SBR0"/>
<evidence type="ECO:0000256" key="1">
    <source>
        <dbReference type="ARBA" id="ARBA00004123"/>
    </source>
</evidence>
<evidence type="ECO:0000313" key="13">
    <source>
        <dbReference type="EMBL" id="GMH07916.1"/>
    </source>
</evidence>
<proteinExistence type="inferred from homology"/>
<evidence type="ECO:0000256" key="8">
    <source>
        <dbReference type="PROSITE-ProRule" id="PRU00169"/>
    </source>
</evidence>
<feature type="compositionally biased region" description="Polar residues" evidence="10">
    <location>
        <begin position="500"/>
        <end position="515"/>
    </location>
</feature>
<dbReference type="PROSITE" id="PS51017">
    <property type="entry name" value="CCT"/>
    <property type="match status" value="1"/>
</dbReference>
<feature type="compositionally biased region" description="Polar residues" evidence="10">
    <location>
        <begin position="477"/>
        <end position="489"/>
    </location>
</feature>
<gene>
    <name evidence="13" type="ORF">Nepgr_009756</name>
</gene>
<dbReference type="PANTHER" id="PTHR43874">
    <property type="entry name" value="TWO-COMPONENT RESPONSE REGULATOR"/>
    <property type="match status" value="1"/>
</dbReference>
<dbReference type="PROSITE" id="PS50110">
    <property type="entry name" value="RESPONSE_REGULATORY"/>
    <property type="match status" value="1"/>
</dbReference>
<name>A0AAD3SBR0_NEPGR</name>
<dbReference type="PANTHER" id="PTHR43874:SF125">
    <property type="entry name" value="TWO-COMPONENT RESPONSE REGULATOR-LIKE APRR7"/>
    <property type="match status" value="1"/>
</dbReference>
<evidence type="ECO:0000256" key="10">
    <source>
        <dbReference type="SAM" id="MobiDB-lite"/>
    </source>
</evidence>
<dbReference type="GO" id="GO:0010017">
    <property type="term" value="P:red or far-red light signaling pathway"/>
    <property type="evidence" value="ECO:0007669"/>
    <property type="project" value="UniProtKB-ARBA"/>
</dbReference>
<evidence type="ECO:0000313" key="14">
    <source>
        <dbReference type="Proteomes" id="UP001279734"/>
    </source>
</evidence>
<feature type="domain" description="CCT" evidence="12">
    <location>
        <begin position="641"/>
        <end position="683"/>
    </location>
</feature>
<dbReference type="GO" id="GO:0009736">
    <property type="term" value="P:cytokinin-activated signaling pathway"/>
    <property type="evidence" value="ECO:0007669"/>
    <property type="project" value="InterPro"/>
</dbReference>
<comment type="caution">
    <text evidence="8">Lacks conserved residue(s) required for the propagation of feature annotation.</text>
</comment>
<keyword evidence="6" id="KW-0804">Transcription</keyword>
<dbReference type="InterPro" id="IPR010402">
    <property type="entry name" value="CCT_domain"/>
</dbReference>
<evidence type="ECO:0000259" key="12">
    <source>
        <dbReference type="PROSITE" id="PS51017"/>
    </source>
</evidence>
<dbReference type="FunFam" id="3.40.50.2300:FF:000214">
    <property type="entry name" value="Two-component response regulator-like PRR37"/>
    <property type="match status" value="1"/>
</dbReference>
<accession>A0AAD3SBR0</accession>
<dbReference type="SMART" id="SM00448">
    <property type="entry name" value="REC"/>
    <property type="match status" value="1"/>
</dbReference>
<dbReference type="Gene3D" id="3.40.50.2300">
    <property type="match status" value="1"/>
</dbReference>
<dbReference type="SUPFAM" id="SSF52172">
    <property type="entry name" value="CheY-like"/>
    <property type="match status" value="1"/>
</dbReference>
<feature type="compositionally biased region" description="Polar residues" evidence="10">
    <location>
        <begin position="523"/>
        <end position="550"/>
    </location>
</feature>
<dbReference type="Proteomes" id="UP001279734">
    <property type="component" value="Unassembled WGS sequence"/>
</dbReference>
<dbReference type="InterPro" id="IPR011006">
    <property type="entry name" value="CheY-like_superfamily"/>
</dbReference>
<dbReference type="GO" id="GO:0000160">
    <property type="term" value="P:phosphorelay signal transduction system"/>
    <property type="evidence" value="ECO:0007669"/>
    <property type="project" value="UniProtKB-KW"/>
</dbReference>
<evidence type="ECO:0000256" key="5">
    <source>
        <dbReference type="ARBA" id="ARBA00023108"/>
    </source>
</evidence>
<keyword evidence="4" id="KW-0805">Transcription regulation</keyword>
<keyword evidence="5" id="KW-0090">Biological rhythms</keyword>
<feature type="region of interest" description="Disordered" evidence="10">
    <location>
        <begin position="217"/>
        <end position="298"/>
    </location>
</feature>
<dbReference type="InterPro" id="IPR001789">
    <property type="entry name" value="Sig_transdc_resp-reg_receiver"/>
</dbReference>
<feature type="compositionally biased region" description="Low complexity" evidence="10">
    <location>
        <begin position="580"/>
        <end position="599"/>
    </location>
</feature>
<feature type="compositionally biased region" description="Basic and acidic residues" evidence="10">
    <location>
        <begin position="251"/>
        <end position="264"/>
    </location>
</feature>
<dbReference type="GO" id="GO:0005634">
    <property type="term" value="C:nucleus"/>
    <property type="evidence" value="ECO:0007669"/>
    <property type="project" value="UniProtKB-SubCell"/>
</dbReference>
<feature type="compositionally biased region" description="Polar residues" evidence="10">
    <location>
        <begin position="266"/>
        <end position="275"/>
    </location>
</feature>
<keyword evidence="7 9" id="KW-0539">Nucleus</keyword>
<evidence type="ECO:0000256" key="4">
    <source>
        <dbReference type="ARBA" id="ARBA00023015"/>
    </source>
</evidence>
<dbReference type="GO" id="GO:0007623">
    <property type="term" value="P:circadian rhythm"/>
    <property type="evidence" value="ECO:0007669"/>
    <property type="project" value="UniProtKB-ARBA"/>
</dbReference>
<sequence>MRIVQIQDNGRGDKGSAELNQHVEDAKKEVRDGIAGEGQGLLEEDESRIIVDTQGVNDRRVDLVQAQIDVQRPQEQSQGQAVHWERFLPVRSLKVLLVENDDSTRHVVSALLRNCSYEVTAVSNGLEAWRILKDSDNQIDLILTEVVMPGLSGIGLLSMIMSHMTCKNIPVIMMSSHDSMGIVFKCLSKGAVDFLVKPIRKNELKNLWQHVWRKCHSSSGSGSEIGNQSQKNMKSNSVEESEKDTGCNNDDDTRSIGLLERDGSDNESGTQSSWTKKAVEVESPQPMSPWNQFDDPPDSTCAQVIHSKPEAFASSWVPIPAKEHLEPETQLDRCTEKSRFTIEEPRKQILPGAATTDDHFPLIGKGDKLSDKGMPVLGSEKLKGKWMQRSADLVGIIASHVDAQRGSLGTEIPSSVSEISKLKVAENVKELPSLELSLKRLGDISDIRTSAQEQNVLRHSELSAFTRYNTGSTANQAQTANVGSCSPPDNCSEAAKTESMRNLQSNFYETPPNQLSNNSSNNDDMGSTTNKSFCNPQAMQNAHETTSQPTMPDAPVNTVSADEGAACPTWTQIEVNAANRSVNGSGSGSNHGSNMQNGSCTAVNAEGNMVSDNGASGQGVAGHASGCGSRIGADKNWSAYREAALNKFLQKRKERCFEKRVRYQSRKKLAEQRPRVRGQFVRQVRENKSKDAVS</sequence>
<comment type="similarity">
    <text evidence="2">Belongs to the ARR-like family.</text>
</comment>
<keyword evidence="14" id="KW-1185">Reference proteome</keyword>
<evidence type="ECO:0000256" key="6">
    <source>
        <dbReference type="ARBA" id="ARBA00023163"/>
    </source>
</evidence>
<protein>
    <submittedName>
        <fullName evidence="13">Uncharacterized protein</fullName>
    </submittedName>
</protein>
<comment type="subcellular location">
    <subcellularLocation>
        <location evidence="1 9">Nucleus</location>
    </subcellularLocation>
</comment>
<dbReference type="InterPro" id="IPR045279">
    <property type="entry name" value="ARR-like"/>
</dbReference>
<dbReference type="CDD" id="cd17582">
    <property type="entry name" value="psREC_PRR"/>
    <property type="match status" value="1"/>
</dbReference>
<feature type="compositionally biased region" description="Polar residues" evidence="10">
    <location>
        <begin position="217"/>
        <end position="238"/>
    </location>
</feature>
<evidence type="ECO:0000256" key="2">
    <source>
        <dbReference type="ARBA" id="ARBA00010330"/>
    </source>
</evidence>
<comment type="caution">
    <text evidence="13">The sequence shown here is derived from an EMBL/GenBank/DDBJ whole genome shotgun (WGS) entry which is preliminary data.</text>
</comment>
<dbReference type="Pfam" id="PF00072">
    <property type="entry name" value="Response_reg"/>
    <property type="match status" value="1"/>
</dbReference>
<dbReference type="GO" id="GO:0045892">
    <property type="term" value="P:negative regulation of DNA-templated transcription"/>
    <property type="evidence" value="ECO:0007669"/>
    <property type="project" value="UniProtKB-ARBA"/>
</dbReference>
<feature type="region of interest" description="Disordered" evidence="10">
    <location>
        <begin position="580"/>
        <end position="600"/>
    </location>
</feature>
<reference evidence="13" key="1">
    <citation type="submission" date="2023-05" db="EMBL/GenBank/DDBJ databases">
        <title>Nepenthes gracilis genome sequencing.</title>
        <authorList>
            <person name="Fukushima K."/>
        </authorList>
    </citation>
    <scope>NUCLEOTIDE SEQUENCE</scope>
    <source>
        <strain evidence="13">SING2019-196</strain>
    </source>
</reference>
<feature type="region of interest" description="Disordered" evidence="10">
    <location>
        <begin position="477"/>
        <end position="561"/>
    </location>
</feature>
<evidence type="ECO:0000256" key="9">
    <source>
        <dbReference type="PROSITE-ProRule" id="PRU00357"/>
    </source>
</evidence>
<evidence type="ECO:0000256" key="3">
    <source>
        <dbReference type="ARBA" id="ARBA00023012"/>
    </source>
</evidence>
<dbReference type="Pfam" id="PF06203">
    <property type="entry name" value="CCT"/>
    <property type="match status" value="1"/>
</dbReference>
<evidence type="ECO:0000259" key="11">
    <source>
        <dbReference type="PROSITE" id="PS50110"/>
    </source>
</evidence>
<keyword evidence="3" id="KW-0902">Two-component regulatory system</keyword>
<feature type="domain" description="Response regulatory" evidence="11">
    <location>
        <begin position="94"/>
        <end position="212"/>
    </location>
</feature>